<evidence type="ECO:0000256" key="2">
    <source>
        <dbReference type="ARBA" id="ARBA00004613"/>
    </source>
</evidence>
<evidence type="ECO:0000259" key="17">
    <source>
        <dbReference type="Pfam" id="PF15027"/>
    </source>
</evidence>
<dbReference type="UniPathway" id="UPA00378"/>
<comment type="caution">
    <text evidence="18">The sequence shown here is derived from an EMBL/GenBank/DDBJ whole genome shotgun (WGS) entry which is preliminary data.</text>
</comment>
<dbReference type="GO" id="GO:0000139">
    <property type="term" value="C:Golgi membrane"/>
    <property type="evidence" value="ECO:0007669"/>
    <property type="project" value="UniProtKB-SubCell"/>
</dbReference>
<keyword evidence="7" id="KW-0328">Glycosyltransferase</keyword>
<evidence type="ECO:0000256" key="7">
    <source>
        <dbReference type="ARBA" id="ARBA00022676"/>
    </source>
</evidence>
<evidence type="ECO:0000256" key="15">
    <source>
        <dbReference type="ARBA" id="ARBA00048243"/>
    </source>
</evidence>
<evidence type="ECO:0000256" key="11">
    <source>
        <dbReference type="ARBA" id="ARBA00022989"/>
    </source>
</evidence>
<feature type="domain" description="Glycosyltransferase family 18 catalytic" evidence="16">
    <location>
        <begin position="435"/>
        <end position="531"/>
    </location>
</feature>
<dbReference type="EMBL" id="QMKO01001842">
    <property type="protein sequence ID" value="RTG86204.1"/>
    <property type="molecule type" value="Genomic_DNA"/>
</dbReference>
<keyword evidence="6" id="KW-0964">Secreted</keyword>
<keyword evidence="9" id="KW-0812">Transmembrane</keyword>
<evidence type="ECO:0000256" key="6">
    <source>
        <dbReference type="ARBA" id="ARBA00022525"/>
    </source>
</evidence>
<proteinExistence type="inferred from homology"/>
<reference evidence="18 19" key="1">
    <citation type="journal article" date="2019" name="PLoS Pathog.">
        <title>Genome sequence of the bovine parasite Schistosoma bovis Tanzania.</title>
        <authorList>
            <person name="Oey H."/>
            <person name="Zakrzewski M."/>
            <person name="Gobert G."/>
            <person name="Gravermann K."/>
            <person name="Stoye J."/>
            <person name="Jones M."/>
            <person name="Mcmanus D."/>
            <person name="Krause L."/>
        </authorList>
    </citation>
    <scope>NUCLEOTIDE SEQUENCE [LARGE SCALE GENOMIC DNA]</scope>
    <source>
        <strain evidence="18 19">TAN1997</strain>
    </source>
</reference>
<evidence type="ECO:0000256" key="12">
    <source>
        <dbReference type="ARBA" id="ARBA00023034"/>
    </source>
</evidence>
<comment type="catalytic activity">
    <reaction evidence="15">
        <text>N(4)-{beta-D-GlcNAc-(1-&gt;2)-[beta-D-GlcNAc-(1-&gt;4)]-alpha-D-Man-(1-&gt;3)-[beta-D-GlcNAc-(1-&gt;2)-alpha-D-Man-(1-&gt;6)]-beta-D-Man-(1-&gt;4)-beta-D-GlcNAc-(1-&gt;4)-beta-D-GlcNAc}-L-asparaginyl-[protein] + UDP-N-acetyl-alpha-D-glucosamine = N(4)-{beta-D-GlcNAc-(1-&gt;2)-[beta-D-GlcNAc-(1-&gt;4)]-alpha-D-Man-(1-&gt;3)-[beta-D-GlcNAc-(1-&gt;2)-[beta-D-GlcNAc-(1-&gt;6)]-alpha-D-Man-(1-&gt;6)]-beta-D-Man-(1-&gt;4)-beta-D-GlcNAc-(1-&gt;4)-beta-D-GlcNAc}-L-asparaginyl-[protein] + UDP + H(+)</text>
        <dbReference type="Rhea" id="RHEA:16921"/>
        <dbReference type="Rhea" id="RHEA-COMP:14374"/>
        <dbReference type="Rhea" id="RHEA-COMP:14377"/>
        <dbReference type="ChEBI" id="CHEBI:15378"/>
        <dbReference type="ChEBI" id="CHEBI:57705"/>
        <dbReference type="ChEBI" id="CHEBI:58223"/>
        <dbReference type="ChEBI" id="CHEBI:139507"/>
        <dbReference type="ChEBI" id="CHEBI:139510"/>
        <dbReference type="EC" id="2.4.1.155"/>
    </reaction>
</comment>
<evidence type="ECO:0000313" key="19">
    <source>
        <dbReference type="Proteomes" id="UP000290809"/>
    </source>
</evidence>
<dbReference type="InterPro" id="IPR026116">
    <property type="entry name" value="GT18_cat"/>
</dbReference>
<dbReference type="InterPro" id="IPR052105">
    <property type="entry name" value="MGAT5_Glycosyltransferase"/>
</dbReference>
<keyword evidence="10" id="KW-0735">Signal-anchor</keyword>
<evidence type="ECO:0000256" key="13">
    <source>
        <dbReference type="ARBA" id="ARBA00023136"/>
    </source>
</evidence>
<feature type="domain" description="MGT5A-like N-terminal" evidence="17">
    <location>
        <begin position="16"/>
        <end position="109"/>
    </location>
</feature>
<evidence type="ECO:0000256" key="8">
    <source>
        <dbReference type="ARBA" id="ARBA00022679"/>
    </source>
</evidence>
<dbReference type="InterPro" id="IPR027833">
    <property type="entry name" value="MGT5A-like_N"/>
</dbReference>
<keyword evidence="11" id="KW-1133">Transmembrane helix</keyword>
<dbReference type="GO" id="GO:0030144">
    <property type="term" value="F:alpha-1,6-mannosylglycoprotein 6-beta-N-acetylglucosaminyltransferase activity"/>
    <property type="evidence" value="ECO:0007669"/>
    <property type="project" value="UniProtKB-EC"/>
</dbReference>
<comment type="similarity">
    <text evidence="4">Belongs to the glycosyltransferase 18 family.</text>
</comment>
<keyword evidence="13" id="KW-0472">Membrane</keyword>
<dbReference type="AlphaFoldDB" id="A0A430QEU9"/>
<keyword evidence="14" id="KW-0325">Glycoprotein</keyword>
<dbReference type="Proteomes" id="UP000290809">
    <property type="component" value="Unassembled WGS sequence"/>
</dbReference>
<evidence type="ECO:0000256" key="3">
    <source>
        <dbReference type="ARBA" id="ARBA00004922"/>
    </source>
</evidence>
<evidence type="ECO:0000313" key="18">
    <source>
        <dbReference type="EMBL" id="RTG86204.1"/>
    </source>
</evidence>
<sequence length="733" mass="84051">MKRYLKKARVLCIFFFLVILFGVCWVVNNGNQSIVQYRVRFICADIINLSRKYVKALAETQNVGFDDPYSAELTGYDLKKTLAVILDEVLRRIDQIESKLSNLTNSSPEVTRHYSESINSAPFVPHTARGLKMNNNEKSNYKKINYLDLLQDAQENCVVQARELPLYPECFSKIEWLRTRWGTHSCYVELGIDGSECSLIRYLSEVSVILDNFVSEFKEHGFIFYKICLNAVLRLILPKVESFCPRLDSRKFLKRHSEAQAWYVHKAYIYAKLKVVTASCAFIELSKNHLLSKSFMTTRLKRMWPDWLAGIQHYINGVNFSQADHSSLDQCKFCSPDDIACADICQSTKLIGQPFLFGRPKLNILLHMGFLSNDFYKNSFESYISKGNYLYLLLFFRKKLFVENNKYDLIYTDIIGFRNLKGMNIRCYCFLVLILLAHSPDNTFLGFVAEILPPKSKFSHQSSFKPVALVYGKEAYMWSNKTNYLRILSDYFELHGNVMDNVDNLPKFVHIHQMQYGQPYLELMSKAQVSLYAIAFMLNCPVKKSPLPITKADTPPKFNYLDVPSTTVSWPPASSLKIVLGSRGKSCADVCINLGTSEHTLLLPPDISAYSIRNKIQHPQIQNGYLYYRSIHTTPSQNLSYLYAFRCSPEHFPSVNHRLNLQHLGVSCPNITYTTSPMAPYWDDATSSCVFQANHEWFDCTASGTLNGSDVFSRFCPCRDALPNQISLCSNCL</sequence>
<evidence type="ECO:0000259" key="16">
    <source>
        <dbReference type="Pfam" id="PF15024"/>
    </source>
</evidence>
<dbReference type="PANTHER" id="PTHR15075">
    <property type="entry name" value="ALPHA-MANNOSIDE BETA-1,6-N-ACETYLGLUCOSAMINYLTRANSFERASE"/>
    <property type="match status" value="1"/>
</dbReference>
<keyword evidence="19" id="KW-1185">Reference proteome</keyword>
<comment type="subcellular location">
    <subcellularLocation>
        <location evidence="1">Golgi apparatus membrane</location>
        <topology evidence="1">Single-pass type II membrane protein</topology>
    </subcellularLocation>
    <subcellularLocation>
        <location evidence="2">Secreted</location>
    </subcellularLocation>
</comment>
<keyword evidence="8 18" id="KW-0808">Transferase</keyword>
<dbReference type="GO" id="GO:0006487">
    <property type="term" value="P:protein N-linked glycosylation"/>
    <property type="evidence" value="ECO:0007669"/>
    <property type="project" value="TreeGrafter"/>
</dbReference>
<gene>
    <name evidence="18" type="ORF">DC041_0008221</name>
</gene>
<evidence type="ECO:0000256" key="1">
    <source>
        <dbReference type="ARBA" id="ARBA00004323"/>
    </source>
</evidence>
<evidence type="ECO:0000256" key="9">
    <source>
        <dbReference type="ARBA" id="ARBA00022692"/>
    </source>
</evidence>
<evidence type="ECO:0000256" key="5">
    <source>
        <dbReference type="ARBA" id="ARBA00012671"/>
    </source>
</evidence>
<feature type="domain" description="Glycosyltransferase family 18 catalytic" evidence="16">
    <location>
        <begin position="645"/>
        <end position="718"/>
    </location>
</feature>
<protein>
    <recommendedName>
        <fullName evidence="5">alpha-1,6-mannosyl-glycoprotein 6-beta-N-acetylglucosaminyltransferase</fullName>
        <ecNumber evidence="5">2.4.1.155</ecNumber>
    </recommendedName>
</protein>
<dbReference type="GO" id="GO:0005576">
    <property type="term" value="C:extracellular region"/>
    <property type="evidence" value="ECO:0007669"/>
    <property type="project" value="UniProtKB-SubCell"/>
</dbReference>
<dbReference type="Pfam" id="PF15027">
    <property type="entry name" value="MGT5A_N"/>
    <property type="match status" value="1"/>
</dbReference>
<organism evidence="18 19">
    <name type="scientific">Schistosoma bovis</name>
    <name type="common">Blood fluke</name>
    <dbReference type="NCBI Taxonomy" id="6184"/>
    <lineage>
        <taxon>Eukaryota</taxon>
        <taxon>Metazoa</taxon>
        <taxon>Spiralia</taxon>
        <taxon>Lophotrochozoa</taxon>
        <taxon>Platyhelminthes</taxon>
        <taxon>Trematoda</taxon>
        <taxon>Digenea</taxon>
        <taxon>Strigeidida</taxon>
        <taxon>Schistosomatoidea</taxon>
        <taxon>Schistosomatidae</taxon>
        <taxon>Schistosoma</taxon>
    </lineage>
</organism>
<evidence type="ECO:0000256" key="14">
    <source>
        <dbReference type="ARBA" id="ARBA00023180"/>
    </source>
</evidence>
<accession>A0A430QEU9</accession>
<evidence type="ECO:0000256" key="4">
    <source>
        <dbReference type="ARBA" id="ARBA00007477"/>
    </source>
</evidence>
<dbReference type="Pfam" id="PF15024">
    <property type="entry name" value="Glyco_transf_18"/>
    <property type="match status" value="2"/>
</dbReference>
<dbReference type="PANTHER" id="PTHR15075:SF2">
    <property type="entry name" value="ALPHA-1,6-MANNOSYLGLYCOPROTEIN 6-BETA-N-ACETYLGLUCOSAMINYLTRANSFERASE"/>
    <property type="match status" value="1"/>
</dbReference>
<name>A0A430QEU9_SCHBO</name>
<keyword evidence="12" id="KW-0333">Golgi apparatus</keyword>
<evidence type="ECO:0000256" key="10">
    <source>
        <dbReference type="ARBA" id="ARBA00022968"/>
    </source>
</evidence>
<dbReference type="EC" id="2.4.1.155" evidence="5"/>
<dbReference type="STRING" id="6184.A0A430QEU9"/>
<comment type="pathway">
    <text evidence="3">Protein modification; protein glycosylation.</text>
</comment>